<gene>
    <name evidence="2" type="ORF">WMN62_07615</name>
</gene>
<accession>A0ABU8YBH2</accession>
<keyword evidence="1" id="KW-0812">Transmembrane</keyword>
<protein>
    <submittedName>
        <fullName evidence="2">SdpI family protein</fullName>
    </submittedName>
</protein>
<proteinExistence type="predicted"/>
<keyword evidence="1" id="KW-1133">Transmembrane helix</keyword>
<dbReference type="EMBL" id="JBBLYY010000041">
    <property type="protein sequence ID" value="MEK0171332.1"/>
    <property type="molecule type" value="Genomic_DNA"/>
</dbReference>
<evidence type="ECO:0000256" key="1">
    <source>
        <dbReference type="SAM" id="Phobius"/>
    </source>
</evidence>
<evidence type="ECO:0000313" key="3">
    <source>
        <dbReference type="Proteomes" id="UP001370299"/>
    </source>
</evidence>
<dbReference type="InterPro" id="IPR025962">
    <property type="entry name" value="SdpI/YhfL"/>
</dbReference>
<dbReference type="Pfam" id="PF13630">
    <property type="entry name" value="SdpI"/>
    <property type="match status" value="1"/>
</dbReference>
<evidence type="ECO:0000313" key="2">
    <source>
        <dbReference type="EMBL" id="MEK0171332.1"/>
    </source>
</evidence>
<organism evidence="2 3">
    <name type="scientific">Curtobacterium citreum</name>
    <dbReference type="NCBI Taxonomy" id="2036"/>
    <lineage>
        <taxon>Bacteria</taxon>
        <taxon>Bacillati</taxon>
        <taxon>Actinomycetota</taxon>
        <taxon>Actinomycetes</taxon>
        <taxon>Micrococcales</taxon>
        <taxon>Microbacteriaceae</taxon>
        <taxon>Curtobacterium</taxon>
    </lineage>
</organism>
<feature type="transmembrane region" description="Helical" evidence="1">
    <location>
        <begin position="38"/>
        <end position="56"/>
    </location>
</feature>
<comment type="caution">
    <text evidence="2">The sequence shown here is derived from an EMBL/GenBank/DDBJ whole genome shotgun (WGS) entry which is preliminary data.</text>
</comment>
<dbReference type="Proteomes" id="UP001370299">
    <property type="component" value="Unassembled WGS sequence"/>
</dbReference>
<keyword evidence="3" id="KW-1185">Reference proteome</keyword>
<name>A0ABU8YBH2_9MICO</name>
<keyword evidence="1" id="KW-0472">Membrane</keyword>
<reference evidence="2 3" key="1">
    <citation type="submission" date="2024-03" db="EMBL/GenBank/DDBJ databases">
        <title>Whole genomes of four grape xylem sap localized bacterial endophytes.</title>
        <authorList>
            <person name="Kumar G."/>
            <person name="Savka M.A."/>
        </authorList>
    </citation>
    <scope>NUCLEOTIDE SEQUENCE [LARGE SCALE GENOMIC DNA]</scope>
    <source>
        <strain evidence="2 3">RIT_GXS8</strain>
    </source>
</reference>
<sequence>MTPAPPLEADIGDCSILRAEILLFALDSTDILRFSNRMLLSGLTLIASGSIVAVVAELTARGIVGPNGGAGIRIASVMRSRAAWQVGHRAARAWLHGGAAALAGSGILDIVAPSRVAATYLPIGMALAVCFLIVGAVVAHRAARLVEATHDDD</sequence>
<feature type="transmembrane region" description="Helical" evidence="1">
    <location>
        <begin position="118"/>
        <end position="139"/>
    </location>
</feature>
<dbReference type="RefSeq" id="WP_340197468.1">
    <property type="nucleotide sequence ID" value="NZ_JBBKAP010000068.1"/>
</dbReference>